<evidence type="ECO:0000259" key="9">
    <source>
        <dbReference type="PROSITE" id="PS50939"/>
    </source>
</evidence>
<accession>A0A7S0YH90</accession>
<feature type="signal peptide" evidence="8">
    <location>
        <begin position="1"/>
        <end position="33"/>
    </location>
</feature>
<proteinExistence type="predicted"/>
<keyword evidence="6 7" id="KW-0472">Membrane</keyword>
<dbReference type="AlphaFoldDB" id="A0A7S0YH90"/>
<keyword evidence="2" id="KW-0813">Transport</keyword>
<feature type="transmembrane region" description="Helical" evidence="7">
    <location>
        <begin position="411"/>
        <end position="430"/>
    </location>
</feature>
<dbReference type="GO" id="GO:0016020">
    <property type="term" value="C:membrane"/>
    <property type="evidence" value="ECO:0007669"/>
    <property type="project" value="UniProtKB-SubCell"/>
</dbReference>
<dbReference type="PROSITE" id="PS50939">
    <property type="entry name" value="CYTOCHROME_B561"/>
    <property type="match status" value="1"/>
</dbReference>
<organism evidence="10">
    <name type="scientific">Polytomella parva</name>
    <dbReference type="NCBI Taxonomy" id="51329"/>
    <lineage>
        <taxon>Eukaryota</taxon>
        <taxon>Viridiplantae</taxon>
        <taxon>Chlorophyta</taxon>
        <taxon>core chlorophytes</taxon>
        <taxon>Chlorophyceae</taxon>
        <taxon>CS clade</taxon>
        <taxon>Chlamydomonadales</taxon>
        <taxon>Chlamydomonadaceae</taxon>
        <taxon>Polytomella</taxon>
    </lineage>
</organism>
<reference evidence="10" key="1">
    <citation type="submission" date="2021-01" db="EMBL/GenBank/DDBJ databases">
        <authorList>
            <person name="Corre E."/>
            <person name="Pelletier E."/>
            <person name="Niang G."/>
            <person name="Scheremetjew M."/>
            <person name="Finn R."/>
            <person name="Kale V."/>
            <person name="Holt S."/>
            <person name="Cochrane G."/>
            <person name="Meng A."/>
            <person name="Brown T."/>
            <person name="Cohen L."/>
        </authorList>
    </citation>
    <scope>NUCLEOTIDE SEQUENCE</scope>
    <source>
        <strain evidence="10">SAG 63-3</strain>
    </source>
</reference>
<feature type="domain" description="Cytochrome b561" evidence="9">
    <location>
        <begin position="260"/>
        <end position="466"/>
    </location>
</feature>
<feature type="transmembrane region" description="Helical" evidence="7">
    <location>
        <begin position="370"/>
        <end position="390"/>
    </location>
</feature>
<evidence type="ECO:0000256" key="5">
    <source>
        <dbReference type="ARBA" id="ARBA00022989"/>
    </source>
</evidence>
<dbReference type="EMBL" id="HBFM01010654">
    <property type="protein sequence ID" value="CAD8770367.1"/>
    <property type="molecule type" value="Transcribed_RNA"/>
</dbReference>
<protein>
    <recommendedName>
        <fullName evidence="9">Cytochrome b561 domain-containing protein</fullName>
    </recommendedName>
</protein>
<keyword evidence="8" id="KW-0732">Signal</keyword>
<evidence type="ECO:0000313" key="10">
    <source>
        <dbReference type="EMBL" id="CAD8770367.1"/>
    </source>
</evidence>
<evidence type="ECO:0000256" key="2">
    <source>
        <dbReference type="ARBA" id="ARBA00022448"/>
    </source>
</evidence>
<keyword evidence="5 7" id="KW-1133">Transmembrane helix</keyword>
<evidence type="ECO:0000256" key="7">
    <source>
        <dbReference type="SAM" id="Phobius"/>
    </source>
</evidence>
<feature type="chain" id="PRO_5031192157" description="Cytochrome b561 domain-containing protein" evidence="8">
    <location>
        <begin position="34"/>
        <end position="491"/>
    </location>
</feature>
<evidence type="ECO:0000256" key="3">
    <source>
        <dbReference type="ARBA" id="ARBA00022692"/>
    </source>
</evidence>
<evidence type="ECO:0000256" key="6">
    <source>
        <dbReference type="ARBA" id="ARBA00023136"/>
    </source>
</evidence>
<dbReference type="PANTHER" id="PTHR23130">
    <property type="entry name" value="CYTOCHROME B561 AND DOMON DOMAIN-CONTAINING PROTEIN"/>
    <property type="match status" value="1"/>
</dbReference>
<gene>
    <name evidence="10" type="ORF">PPAR00522_LOCUS6768</name>
</gene>
<dbReference type="Gene3D" id="1.20.120.1770">
    <property type="match status" value="1"/>
</dbReference>
<name>A0A7S0YH90_9CHLO</name>
<comment type="subcellular location">
    <subcellularLocation>
        <location evidence="1">Membrane</location>
    </subcellularLocation>
</comment>
<keyword evidence="3 7" id="KW-0812">Transmembrane</keyword>
<dbReference type="Pfam" id="PF03188">
    <property type="entry name" value="Cytochrom_B561"/>
    <property type="match status" value="1"/>
</dbReference>
<dbReference type="SMART" id="SM00665">
    <property type="entry name" value="B561"/>
    <property type="match status" value="1"/>
</dbReference>
<sequence length="491" mass="52917">MYSCGSHWRLSLNASFLFVVWLLLSCNLCFTEAKATHGHTLSMASRILNAASVQTSTCNVSTLGYDCSTTMSGITLHWSVYDPNSTNNLTTASISSGTFAANQRRNLNGGSSDPYSTPPSNLCTGTTVSSIPDLYTAYNNGGITLHMAMEAVWSQGYVSLSFPRKAGSMASADAIIGWISSTTNLPVVSAYDITSQDVRQSDALSNSWAYGLGVAYNSSSGSTIVCFSRKAKDTRAMVSSNLLANAVPGVNATLSLNFALGKQQGLGDHKQAGGLNLNILTGEVEEVVDEKAVRSHGALMTVAWSVFAPLGAIAPAHRWLFGGPRVMVFGYQLWFVVHVFCQFTSFMLCLASFILAFVKFGDGNGNVYTAHVAVGCIVMALSILQILIAFALRPAPTHRLRRIWNFFHHNVGRLAIILAWTTIYLGIRVYHTSDFKGDMKPWIVANTVMIGFAVLLYAFVSIVSATKSRGGYEAANKDLIPGDRNVEANAQ</sequence>
<evidence type="ECO:0000256" key="1">
    <source>
        <dbReference type="ARBA" id="ARBA00004370"/>
    </source>
</evidence>
<dbReference type="CDD" id="cd08760">
    <property type="entry name" value="Cyt_b561_FRRS1_like"/>
    <property type="match status" value="1"/>
</dbReference>
<feature type="transmembrane region" description="Helical" evidence="7">
    <location>
        <begin position="333"/>
        <end position="358"/>
    </location>
</feature>
<evidence type="ECO:0000256" key="8">
    <source>
        <dbReference type="SAM" id="SignalP"/>
    </source>
</evidence>
<dbReference type="PANTHER" id="PTHR23130:SF171">
    <property type="entry name" value="OS01G0895300 PROTEIN"/>
    <property type="match status" value="1"/>
</dbReference>
<feature type="transmembrane region" description="Helical" evidence="7">
    <location>
        <begin position="442"/>
        <end position="460"/>
    </location>
</feature>
<evidence type="ECO:0000256" key="4">
    <source>
        <dbReference type="ARBA" id="ARBA00022982"/>
    </source>
</evidence>
<dbReference type="InterPro" id="IPR006593">
    <property type="entry name" value="Cyt_b561/ferric_Rdtase_TM"/>
</dbReference>
<keyword evidence="4" id="KW-0249">Electron transport</keyword>
<feature type="transmembrane region" description="Helical" evidence="7">
    <location>
        <begin position="298"/>
        <end position="321"/>
    </location>
</feature>